<dbReference type="EMBL" id="CM003531">
    <property type="protein sequence ID" value="RCV21217.1"/>
    <property type="molecule type" value="Genomic_DNA"/>
</dbReference>
<reference evidence="2" key="2">
    <citation type="submission" date="2015-07" db="EMBL/GenBank/DDBJ databases">
        <authorList>
            <person name="Noorani M."/>
        </authorList>
    </citation>
    <scope>NUCLEOTIDE SEQUENCE</scope>
    <source>
        <strain evidence="2">Yugu1</strain>
    </source>
</reference>
<evidence type="ECO:0000256" key="1">
    <source>
        <dbReference type="SAM" id="MobiDB-lite"/>
    </source>
</evidence>
<proteinExistence type="predicted"/>
<organism evidence="2">
    <name type="scientific">Setaria italica</name>
    <name type="common">Foxtail millet</name>
    <name type="synonym">Panicum italicum</name>
    <dbReference type="NCBI Taxonomy" id="4555"/>
    <lineage>
        <taxon>Eukaryota</taxon>
        <taxon>Viridiplantae</taxon>
        <taxon>Streptophyta</taxon>
        <taxon>Embryophyta</taxon>
        <taxon>Tracheophyta</taxon>
        <taxon>Spermatophyta</taxon>
        <taxon>Magnoliopsida</taxon>
        <taxon>Liliopsida</taxon>
        <taxon>Poales</taxon>
        <taxon>Poaceae</taxon>
        <taxon>PACMAD clade</taxon>
        <taxon>Panicoideae</taxon>
        <taxon>Panicodae</taxon>
        <taxon>Paniceae</taxon>
        <taxon>Cenchrinae</taxon>
        <taxon>Setaria</taxon>
    </lineage>
</organism>
<name>A0A368QTC8_SETIT</name>
<reference evidence="2" key="1">
    <citation type="journal article" date="2012" name="Nat. Biotechnol.">
        <title>Reference genome sequence of the model plant Setaria.</title>
        <authorList>
            <person name="Bennetzen J.L."/>
            <person name="Schmutz J."/>
            <person name="Wang H."/>
            <person name="Percifield R."/>
            <person name="Hawkins J."/>
            <person name="Pontaroli A.C."/>
            <person name="Estep M."/>
            <person name="Feng L."/>
            <person name="Vaughn J.N."/>
            <person name="Grimwood J."/>
            <person name="Jenkins J."/>
            <person name="Barry K."/>
            <person name="Lindquist E."/>
            <person name="Hellsten U."/>
            <person name="Deshpande S."/>
            <person name="Wang X."/>
            <person name="Wu X."/>
            <person name="Mitros T."/>
            <person name="Triplett J."/>
            <person name="Yang X."/>
            <person name="Ye C.Y."/>
            <person name="Mauro-Herrera M."/>
            <person name="Wang L."/>
            <person name="Li P."/>
            <person name="Sharma M."/>
            <person name="Sharma R."/>
            <person name="Ronald P.C."/>
            <person name="Panaud O."/>
            <person name="Kellogg E.A."/>
            <person name="Brutnell T.P."/>
            <person name="Doust A.N."/>
            <person name="Tuskan G.A."/>
            <person name="Rokhsar D."/>
            <person name="Devos K.M."/>
        </authorList>
    </citation>
    <scope>NUCLEOTIDE SEQUENCE [LARGE SCALE GENOMIC DNA]</scope>
    <source>
        <strain evidence="2">Yugu1</strain>
    </source>
</reference>
<dbReference type="AlphaFoldDB" id="A0A368QTC8"/>
<gene>
    <name evidence="2" type="ORF">SETIT_4G120900v2</name>
</gene>
<feature type="region of interest" description="Disordered" evidence="1">
    <location>
        <begin position="50"/>
        <end position="75"/>
    </location>
</feature>
<evidence type="ECO:0000313" key="2">
    <source>
        <dbReference type="EMBL" id="RCV21217.1"/>
    </source>
</evidence>
<sequence length="91" mass="10130">MGSVEPPVSPLTHVFHKAIAMVWPKAMYLDIGSFTSGGNKGIFHEDVHSHKAPSPLYKGPPPPFNNTQHKKEKRRGTLPLSLLLWYRIGSV</sequence>
<protein>
    <submittedName>
        <fullName evidence="2">Uncharacterized protein</fullName>
    </submittedName>
</protein>
<accession>A0A368QTC8</accession>